<protein>
    <submittedName>
        <fullName evidence="6">DNA-binding transcriptional regulator, AcrR family</fullName>
    </submittedName>
</protein>
<accession>A0A1I0WVU2</accession>
<evidence type="ECO:0000256" key="4">
    <source>
        <dbReference type="PROSITE-ProRule" id="PRU00335"/>
    </source>
</evidence>
<proteinExistence type="predicted"/>
<evidence type="ECO:0000256" key="1">
    <source>
        <dbReference type="ARBA" id="ARBA00023015"/>
    </source>
</evidence>
<evidence type="ECO:0000256" key="3">
    <source>
        <dbReference type="ARBA" id="ARBA00023163"/>
    </source>
</evidence>
<dbReference type="SUPFAM" id="SSF48498">
    <property type="entry name" value="Tetracyclin repressor-like, C-terminal domain"/>
    <property type="match status" value="1"/>
</dbReference>
<keyword evidence="3" id="KW-0804">Transcription</keyword>
<evidence type="ECO:0000313" key="6">
    <source>
        <dbReference type="EMBL" id="SFA92278.1"/>
    </source>
</evidence>
<dbReference type="Pfam" id="PF00440">
    <property type="entry name" value="TetR_N"/>
    <property type="match status" value="1"/>
</dbReference>
<organism evidence="6 7">
    <name type="scientific">Cellulomonas marina</name>
    <dbReference type="NCBI Taxonomy" id="988821"/>
    <lineage>
        <taxon>Bacteria</taxon>
        <taxon>Bacillati</taxon>
        <taxon>Actinomycetota</taxon>
        <taxon>Actinomycetes</taxon>
        <taxon>Micrococcales</taxon>
        <taxon>Cellulomonadaceae</taxon>
        <taxon>Cellulomonas</taxon>
    </lineage>
</organism>
<dbReference type="InterPro" id="IPR036271">
    <property type="entry name" value="Tet_transcr_reg_TetR-rel_C_sf"/>
</dbReference>
<dbReference type="STRING" id="988821.SAMN05421867_103246"/>
<feature type="DNA-binding region" description="H-T-H motif" evidence="4">
    <location>
        <begin position="42"/>
        <end position="61"/>
    </location>
</feature>
<name>A0A1I0WVU2_9CELL</name>
<dbReference type="GO" id="GO:0003677">
    <property type="term" value="F:DNA binding"/>
    <property type="evidence" value="ECO:0007669"/>
    <property type="project" value="UniProtKB-UniRule"/>
</dbReference>
<dbReference type="InterPro" id="IPR001647">
    <property type="entry name" value="HTH_TetR"/>
</dbReference>
<dbReference type="Gene3D" id="1.10.357.10">
    <property type="entry name" value="Tetracycline Repressor, domain 2"/>
    <property type="match status" value="1"/>
</dbReference>
<dbReference type="PROSITE" id="PS50977">
    <property type="entry name" value="HTH_TETR_2"/>
    <property type="match status" value="1"/>
</dbReference>
<keyword evidence="2 4" id="KW-0238">DNA-binding</keyword>
<evidence type="ECO:0000313" key="7">
    <source>
        <dbReference type="Proteomes" id="UP000199012"/>
    </source>
</evidence>
<dbReference type="SUPFAM" id="SSF46689">
    <property type="entry name" value="Homeodomain-like"/>
    <property type="match status" value="1"/>
</dbReference>
<reference evidence="6 7" key="1">
    <citation type="submission" date="2016-10" db="EMBL/GenBank/DDBJ databases">
        <authorList>
            <person name="de Groot N.N."/>
        </authorList>
    </citation>
    <scope>NUCLEOTIDE SEQUENCE [LARGE SCALE GENOMIC DNA]</scope>
    <source>
        <strain evidence="6 7">CGMCC 4.6945</strain>
    </source>
</reference>
<dbReference type="PANTHER" id="PTHR47506:SF1">
    <property type="entry name" value="HTH-TYPE TRANSCRIPTIONAL REGULATOR YJDC"/>
    <property type="match status" value="1"/>
</dbReference>
<dbReference type="PRINTS" id="PR00455">
    <property type="entry name" value="HTHTETR"/>
</dbReference>
<evidence type="ECO:0000259" key="5">
    <source>
        <dbReference type="PROSITE" id="PS50977"/>
    </source>
</evidence>
<sequence>MLGGVTTDVTEAPPGRAPSSVARRILDAATPLLYAHGLRAVSADRVIAAAGVSKVTFYRHFPTKDALVAAYLESWLAREQEATAALLAEHPDPVEALDALGRALADQPCAPGYRGCAFVHAASELPDEVHPARAVVTRHRDGWTAAVADLLGRAGAGDADDVARRLLVVRDGMLVAGDAAAAAGTAAAGLAVWRAVVAGALGGRAT</sequence>
<keyword evidence="7" id="KW-1185">Reference proteome</keyword>
<dbReference type="Proteomes" id="UP000199012">
    <property type="component" value="Unassembled WGS sequence"/>
</dbReference>
<feature type="domain" description="HTH tetR-type" evidence="5">
    <location>
        <begin position="19"/>
        <end position="79"/>
    </location>
</feature>
<gene>
    <name evidence="6" type="ORF">SAMN05421867_103246</name>
</gene>
<dbReference type="PANTHER" id="PTHR47506">
    <property type="entry name" value="TRANSCRIPTIONAL REGULATORY PROTEIN"/>
    <property type="match status" value="1"/>
</dbReference>
<dbReference type="AlphaFoldDB" id="A0A1I0WVU2"/>
<dbReference type="EMBL" id="FOKA01000003">
    <property type="protein sequence ID" value="SFA92278.1"/>
    <property type="molecule type" value="Genomic_DNA"/>
</dbReference>
<keyword evidence="1" id="KW-0805">Transcription regulation</keyword>
<evidence type="ECO:0000256" key="2">
    <source>
        <dbReference type="ARBA" id="ARBA00023125"/>
    </source>
</evidence>
<dbReference type="InterPro" id="IPR009057">
    <property type="entry name" value="Homeodomain-like_sf"/>
</dbReference>